<dbReference type="SUPFAM" id="SSF50156">
    <property type="entry name" value="PDZ domain-like"/>
    <property type="match status" value="1"/>
</dbReference>
<dbReference type="RefSeq" id="XP_022249397.1">
    <property type="nucleotide sequence ID" value="XM_022393689.1"/>
</dbReference>
<keyword evidence="2" id="KW-1185">Reference proteome</keyword>
<dbReference type="Gene3D" id="2.30.42.10">
    <property type="match status" value="1"/>
</dbReference>
<evidence type="ECO:0000313" key="2">
    <source>
        <dbReference type="Proteomes" id="UP000694941"/>
    </source>
</evidence>
<feature type="domain" description="PDZ" evidence="1">
    <location>
        <begin position="37"/>
        <end position="101"/>
    </location>
</feature>
<dbReference type="Pfam" id="PF00595">
    <property type="entry name" value="PDZ"/>
    <property type="match status" value="1"/>
</dbReference>
<dbReference type="SMART" id="SM00228">
    <property type="entry name" value="PDZ"/>
    <property type="match status" value="1"/>
</dbReference>
<gene>
    <name evidence="3" type="primary">LOC111087350</name>
</gene>
<dbReference type="Proteomes" id="UP000694941">
    <property type="component" value="Unplaced"/>
</dbReference>
<protein>
    <submittedName>
        <fullName evidence="3">Rho guanine nucleotide exchange factor 12-like</fullName>
    </submittedName>
</protein>
<dbReference type="CDD" id="cd23069">
    <property type="entry name" value="PDZ_ARHGEF11-12-like"/>
    <property type="match status" value="1"/>
</dbReference>
<dbReference type="InterPro" id="IPR036034">
    <property type="entry name" value="PDZ_sf"/>
</dbReference>
<dbReference type="InterPro" id="IPR001478">
    <property type="entry name" value="PDZ"/>
</dbReference>
<dbReference type="PANTHER" id="PTHR45872:SF2">
    <property type="entry name" value="RHO GUANINE NUCLEOTIDE EXCHANGE FACTOR 2, ISOFORM D"/>
    <property type="match status" value="1"/>
</dbReference>
<dbReference type="GeneID" id="111087350"/>
<evidence type="ECO:0000259" key="1">
    <source>
        <dbReference type="PROSITE" id="PS50106"/>
    </source>
</evidence>
<dbReference type="PROSITE" id="PS50106">
    <property type="entry name" value="PDZ"/>
    <property type="match status" value="1"/>
</dbReference>
<reference evidence="3" key="1">
    <citation type="submission" date="2025-08" db="UniProtKB">
        <authorList>
            <consortium name="RefSeq"/>
        </authorList>
    </citation>
    <scope>IDENTIFICATION</scope>
    <source>
        <tissue evidence="3">Muscle</tissue>
    </source>
</reference>
<dbReference type="PANTHER" id="PTHR45872">
    <property type="entry name" value="RHO GUANINE NUCLEOTIDE EXCHANGE FACTOR 2, ISOFORM D"/>
    <property type="match status" value="1"/>
</dbReference>
<sequence length="229" mass="25413">MAALSSGLHDRLGSVRNDISDQMENCVFSGDHLVQRTVIVQKDEKGYGLTVSGHNPVFVQSIKEDGAAARVGVQEGDRIIKVNGTLVTQANHSEVVELIKSGSYVSLTLLGKPYGPNNRLSGGIQSNSLVANHGYGAPNKVSPPFERITGPQPVDAEKQHQLNKEKIHTIKKMLDKEGRYLELRRNSFVEQPDTEDEKRKVLAHGMKFSIPNRLKFEDSFVGFEQFFQL</sequence>
<name>A0ABM1T0J1_LIMPO</name>
<accession>A0ABM1T0J1</accession>
<proteinExistence type="predicted"/>
<evidence type="ECO:0000313" key="3">
    <source>
        <dbReference type="RefSeq" id="XP_022249397.1"/>
    </source>
</evidence>
<organism evidence="2 3">
    <name type="scientific">Limulus polyphemus</name>
    <name type="common">Atlantic horseshoe crab</name>
    <dbReference type="NCBI Taxonomy" id="6850"/>
    <lineage>
        <taxon>Eukaryota</taxon>
        <taxon>Metazoa</taxon>
        <taxon>Ecdysozoa</taxon>
        <taxon>Arthropoda</taxon>
        <taxon>Chelicerata</taxon>
        <taxon>Merostomata</taxon>
        <taxon>Xiphosura</taxon>
        <taxon>Limulidae</taxon>
        <taxon>Limulus</taxon>
    </lineage>
</organism>